<gene>
    <name evidence="1" type="ORF">AC244_30625</name>
</gene>
<comment type="caution">
    <text evidence="1">The sequence shown here is derived from an EMBL/GenBank/DDBJ whole genome shotgun (WGS) entry which is preliminary data.</text>
</comment>
<accession>A0A0L8BG83</accession>
<evidence type="ECO:0000313" key="2">
    <source>
        <dbReference type="Proteomes" id="UP000037425"/>
    </source>
</evidence>
<proteinExistence type="predicted"/>
<evidence type="ECO:0000313" key="1">
    <source>
        <dbReference type="EMBL" id="KOF13594.1"/>
    </source>
</evidence>
<dbReference type="AlphaFoldDB" id="A0A0L8BG83"/>
<organism evidence="1 2">
    <name type="scientific">Ensifer adhaerens</name>
    <name type="common">Sinorhizobium morelense</name>
    <dbReference type="NCBI Taxonomy" id="106592"/>
    <lineage>
        <taxon>Bacteria</taxon>
        <taxon>Pseudomonadati</taxon>
        <taxon>Pseudomonadota</taxon>
        <taxon>Alphaproteobacteria</taxon>
        <taxon>Hyphomicrobiales</taxon>
        <taxon>Rhizobiaceae</taxon>
        <taxon>Sinorhizobium/Ensifer group</taxon>
        <taxon>Ensifer</taxon>
    </lineage>
</organism>
<dbReference type="OrthoDB" id="8419854at2"/>
<dbReference type="Pfam" id="PF19772">
    <property type="entry name" value="DUF6258"/>
    <property type="match status" value="1"/>
</dbReference>
<sequence length="135" mass="15225">MKPDEFLNSIYLGDRACKAIVLDGWKDEVKIQIDLISRRRSETWNFYSAEDVEDGFLVFEGVDHVSFDPPGPIPNGEIGDIEFVANGDERFLVTIDIGYAEQKDGNVIFHNAKLTIRARAVAIEKPGEEGLRIRN</sequence>
<dbReference type="InterPro" id="IPR046225">
    <property type="entry name" value="DUF6258"/>
</dbReference>
<name>A0A0L8BG83_ENSAD</name>
<reference evidence="2" key="1">
    <citation type="submission" date="2015-07" db="EMBL/GenBank/DDBJ databases">
        <title>Whole genome sequence of an Ensifer adhaerens strain isolated from a cave pool in the Wind Cave National Park.</title>
        <authorList>
            <person name="Eng W.W.H."/>
            <person name="Gan H.M."/>
            <person name="Barton H.A."/>
            <person name="Savka M.A."/>
        </authorList>
    </citation>
    <scope>NUCLEOTIDE SEQUENCE [LARGE SCALE GENOMIC DNA]</scope>
    <source>
        <strain evidence="2">SD006</strain>
    </source>
</reference>
<dbReference type="RefSeq" id="WP_053252588.1">
    <property type="nucleotide sequence ID" value="NZ_LGAP01000035.1"/>
</dbReference>
<dbReference type="EMBL" id="LGAP01000035">
    <property type="protein sequence ID" value="KOF13594.1"/>
    <property type="molecule type" value="Genomic_DNA"/>
</dbReference>
<dbReference type="PATRIC" id="fig|106592.7.peg.5301"/>
<dbReference type="Proteomes" id="UP000037425">
    <property type="component" value="Unassembled WGS sequence"/>
</dbReference>
<protein>
    <submittedName>
        <fullName evidence="1">Uncharacterized protein</fullName>
    </submittedName>
</protein>